<dbReference type="VEuPathDB" id="FungiDB:RhiirFUN_004753"/>
<evidence type="ECO:0000313" key="2">
    <source>
        <dbReference type="EMBL" id="CAB5334377.1"/>
    </source>
</evidence>
<dbReference type="Proteomes" id="UP000684084">
    <property type="component" value="Unassembled WGS sequence"/>
</dbReference>
<proteinExistence type="predicted"/>
<dbReference type="GO" id="GO:0016787">
    <property type="term" value="F:hydrolase activity"/>
    <property type="evidence" value="ECO:0007669"/>
    <property type="project" value="InterPro"/>
</dbReference>
<dbReference type="OrthoDB" id="2412157at2759"/>
<dbReference type="AlphaFoldDB" id="A0A916E0D9"/>
<organism evidence="2 3">
    <name type="scientific">Rhizophagus irregularis</name>
    <dbReference type="NCBI Taxonomy" id="588596"/>
    <lineage>
        <taxon>Eukaryota</taxon>
        <taxon>Fungi</taxon>
        <taxon>Fungi incertae sedis</taxon>
        <taxon>Mucoromycota</taxon>
        <taxon>Glomeromycotina</taxon>
        <taxon>Glomeromycetes</taxon>
        <taxon>Glomerales</taxon>
        <taxon>Glomeraceae</taxon>
        <taxon>Rhizophagus</taxon>
    </lineage>
</organism>
<dbReference type="InterPro" id="IPR004843">
    <property type="entry name" value="Calcineurin-like_PHP"/>
</dbReference>
<gene>
    <name evidence="2" type="ORF">CHRIB12_LOCUS3179</name>
</gene>
<dbReference type="PANTHER" id="PTHR37523">
    <property type="entry name" value="METALLOPHOSPHOESTERASE"/>
    <property type="match status" value="1"/>
</dbReference>
<sequence>MHRTFLIVSDIHYRLDNIKKLQIWLIQKDRLKEIDFIIACGDLVNGTPITTEKDKQEFQEVISALKCFDKPLYYIPGNHDPDTSFLPQDQKDNLNQTSDERPITRNFHNESVQLAPGLSIVGFGGSIDGVLRNSPETVIWPGNGGLIPYITDQEHYTQIFSDYYTFYVYSKNFMTHACPENTETFLAEKLPILIDQVNNDDIILVTHFGPFKTGTTDVDKYPLQSSYAIESGSKVLRDMIASRSPLSPDESSKQYIMLNIHGHSHYPFGLSHIGQTMIVNPSALRDGRFAILSLAQIDKDEFMEKDKERREYMKSFSRDKIWILGGVEFLLL</sequence>
<accession>A0A916E0D9</accession>
<name>A0A916E0D9_9GLOM</name>
<comment type="caution">
    <text evidence="2">The sequence shown here is derived from an EMBL/GenBank/DDBJ whole genome shotgun (WGS) entry which is preliminary data.</text>
</comment>
<evidence type="ECO:0000313" key="3">
    <source>
        <dbReference type="Proteomes" id="UP000684084"/>
    </source>
</evidence>
<feature type="domain" description="Calcineurin-like phosphoesterase" evidence="1">
    <location>
        <begin position="4"/>
        <end position="230"/>
    </location>
</feature>
<reference evidence="2" key="1">
    <citation type="submission" date="2020-05" db="EMBL/GenBank/DDBJ databases">
        <authorList>
            <person name="Rincon C."/>
            <person name="Sanders R I."/>
            <person name="Robbins C."/>
            <person name="Chaturvedi A."/>
        </authorList>
    </citation>
    <scope>NUCLEOTIDE SEQUENCE</scope>
    <source>
        <strain evidence="2">CHB12</strain>
    </source>
</reference>
<protein>
    <recommendedName>
        <fullName evidence="1">Calcineurin-like phosphoesterase domain-containing protein</fullName>
    </recommendedName>
</protein>
<dbReference type="EMBL" id="CAGKOT010000004">
    <property type="protein sequence ID" value="CAB5334377.1"/>
    <property type="molecule type" value="Genomic_DNA"/>
</dbReference>
<dbReference type="PANTHER" id="PTHR37523:SF1">
    <property type="entry name" value="CALCINEURIN-LIKE PHOSPHOESTERASE DOMAIN-CONTAINING PROTEIN"/>
    <property type="match status" value="1"/>
</dbReference>
<dbReference type="Pfam" id="PF00149">
    <property type="entry name" value="Metallophos"/>
    <property type="match status" value="1"/>
</dbReference>
<evidence type="ECO:0000259" key="1">
    <source>
        <dbReference type="Pfam" id="PF00149"/>
    </source>
</evidence>